<dbReference type="OrthoDB" id="3760425at2"/>
<evidence type="ECO:0000256" key="1">
    <source>
        <dbReference type="SAM" id="MobiDB-lite"/>
    </source>
</evidence>
<dbReference type="InParanoid" id="A0A1M7FIK6"/>
<dbReference type="RefSeq" id="WP_079551650.1">
    <property type="nucleotide sequence ID" value="NZ_LT670847.1"/>
</dbReference>
<dbReference type="EMBL" id="LT670847">
    <property type="protein sequence ID" value="SHM03813.1"/>
    <property type="molecule type" value="Genomic_DNA"/>
</dbReference>
<dbReference type="STRING" id="29571.SAMN05878437_0907"/>
<proteinExistence type="predicted"/>
<name>A0A1M7FIK6_9GAMM</name>
<keyword evidence="3" id="KW-1185">Reference proteome</keyword>
<dbReference type="SUPFAM" id="SSF52540">
    <property type="entry name" value="P-loop containing nucleoside triphosphate hydrolases"/>
    <property type="match status" value="1"/>
</dbReference>
<reference evidence="2 3" key="1">
    <citation type="submission" date="2016-11" db="EMBL/GenBank/DDBJ databases">
        <authorList>
            <person name="Jaros S."/>
            <person name="Januszkiewicz K."/>
            <person name="Wedrychowicz H."/>
        </authorList>
    </citation>
    <scope>NUCLEOTIDE SEQUENCE [LARGE SCALE GENOMIC DNA]</scope>
    <source>
        <strain evidence="2 3">ACAM 12</strain>
    </source>
</reference>
<evidence type="ECO:0008006" key="4">
    <source>
        <dbReference type="Google" id="ProtNLM"/>
    </source>
</evidence>
<dbReference type="Proteomes" id="UP000190911">
    <property type="component" value="Chromosome I"/>
</dbReference>
<dbReference type="AlphaFoldDB" id="A0A1M7FIK6"/>
<dbReference type="Gene3D" id="3.40.50.300">
    <property type="entry name" value="P-loop containing nucleotide triphosphate hydrolases"/>
    <property type="match status" value="1"/>
</dbReference>
<evidence type="ECO:0000313" key="3">
    <source>
        <dbReference type="Proteomes" id="UP000190911"/>
    </source>
</evidence>
<feature type="region of interest" description="Disordered" evidence="1">
    <location>
        <begin position="438"/>
        <end position="464"/>
    </location>
</feature>
<gene>
    <name evidence="2" type="ORF">SAMN05878437_0907</name>
</gene>
<sequence length="464" mass="51363">MIKHVIRSLRSSASSHKPAEVVLHIGAPKCGSSAIQRFCVTHRDALLKLGYFYPEHSLDVNGVSGGHTQVAGALINDKREQARVTFQRWLNEAKKQQACLLISAEALYGQHAAMSEFCKGLNVKVIGFLRHPIEYLLANHNQGIKRHMSTRRLGELLPELLGKSTGHLVGLPLIHWAEAFGDDSCHFMAYQSPSAGGAPVEGRFLQALGIETQMSPQLQQLGGQTNRSYVKSALELKRLLNTVLGDLPAHDAHQVDWSLQGYSDRARGESGYTMADLTMEIRERLEEHLLKQMAPVVKHFPELKAVAEVPVEVSLESNHWLNLAAPLAALAADAPQVTTDIRQRAVKQREQGRQDYTFCKLLDVLGIEFNEPGGVEPTPGLTVHQRNTLSKPHAREADCLREMAVLLERQGLLADALFAIGRALEKRPEGKGIQRIKARMEQRQQIQQASQAACEDKRPEAGQS</sequence>
<dbReference type="InterPro" id="IPR027417">
    <property type="entry name" value="P-loop_NTPase"/>
</dbReference>
<organism evidence="2 3">
    <name type="scientific">Vreelandella subglaciescola</name>
    <dbReference type="NCBI Taxonomy" id="29571"/>
    <lineage>
        <taxon>Bacteria</taxon>
        <taxon>Pseudomonadati</taxon>
        <taxon>Pseudomonadota</taxon>
        <taxon>Gammaproteobacteria</taxon>
        <taxon>Oceanospirillales</taxon>
        <taxon>Halomonadaceae</taxon>
        <taxon>Vreelandella</taxon>
    </lineage>
</organism>
<evidence type="ECO:0000313" key="2">
    <source>
        <dbReference type="EMBL" id="SHM03813.1"/>
    </source>
</evidence>
<accession>A0A1M7FIK6</accession>
<feature type="compositionally biased region" description="Basic and acidic residues" evidence="1">
    <location>
        <begin position="454"/>
        <end position="464"/>
    </location>
</feature>
<feature type="compositionally biased region" description="Low complexity" evidence="1">
    <location>
        <begin position="443"/>
        <end position="453"/>
    </location>
</feature>
<protein>
    <recommendedName>
        <fullName evidence="4">Sulfotransferase family protein</fullName>
    </recommendedName>
</protein>